<protein>
    <submittedName>
        <fullName evidence="1">Uncharacterized protein</fullName>
    </submittedName>
</protein>
<sequence>MDYGYQLDELVSMKGTLDKFNTFEYSLNRLDIRLQQKCAKHNEKYYCWNKKGIDNKNLFWKKKILNFNLNIKIMLDGDDTFN</sequence>
<comment type="caution">
    <text evidence="1">The sequence shown here is derived from an EMBL/GenBank/DDBJ whole genome shotgun (WGS) entry which is preliminary data.</text>
</comment>
<reference evidence="1 2" key="1">
    <citation type="journal article" date="2018" name="Sci. Rep.">
        <title>Genomic signatures of local adaptation to the degree of environmental predictability in rotifers.</title>
        <authorList>
            <person name="Franch-Gras L."/>
            <person name="Hahn C."/>
            <person name="Garcia-Roger E.M."/>
            <person name="Carmona M.J."/>
            <person name="Serra M."/>
            <person name="Gomez A."/>
        </authorList>
    </citation>
    <scope>NUCLEOTIDE SEQUENCE [LARGE SCALE GENOMIC DNA]</scope>
    <source>
        <strain evidence="1">HYR1</strain>
    </source>
</reference>
<evidence type="ECO:0000313" key="2">
    <source>
        <dbReference type="Proteomes" id="UP000276133"/>
    </source>
</evidence>
<gene>
    <name evidence="1" type="ORF">BpHYR1_006224</name>
</gene>
<dbReference type="EMBL" id="REGN01001872">
    <property type="protein sequence ID" value="RNA31990.1"/>
    <property type="molecule type" value="Genomic_DNA"/>
</dbReference>
<dbReference type="AlphaFoldDB" id="A0A3M7S8V0"/>
<evidence type="ECO:0000313" key="1">
    <source>
        <dbReference type="EMBL" id="RNA31990.1"/>
    </source>
</evidence>
<dbReference type="Proteomes" id="UP000276133">
    <property type="component" value="Unassembled WGS sequence"/>
</dbReference>
<keyword evidence="2" id="KW-1185">Reference proteome</keyword>
<organism evidence="1 2">
    <name type="scientific">Brachionus plicatilis</name>
    <name type="common">Marine rotifer</name>
    <name type="synonym">Brachionus muelleri</name>
    <dbReference type="NCBI Taxonomy" id="10195"/>
    <lineage>
        <taxon>Eukaryota</taxon>
        <taxon>Metazoa</taxon>
        <taxon>Spiralia</taxon>
        <taxon>Gnathifera</taxon>
        <taxon>Rotifera</taxon>
        <taxon>Eurotatoria</taxon>
        <taxon>Monogononta</taxon>
        <taxon>Pseudotrocha</taxon>
        <taxon>Ploima</taxon>
        <taxon>Brachionidae</taxon>
        <taxon>Brachionus</taxon>
    </lineage>
</organism>
<proteinExistence type="predicted"/>
<accession>A0A3M7S8V0</accession>
<name>A0A3M7S8V0_BRAPC</name>